<keyword evidence="8" id="KW-0756">Sterol biosynthesis</keyword>
<evidence type="ECO:0000256" key="1">
    <source>
        <dbReference type="ARBA" id="ARBA00004477"/>
    </source>
</evidence>
<dbReference type="GO" id="GO:0005789">
    <property type="term" value="C:endoplasmic reticulum membrane"/>
    <property type="evidence" value="ECO:0007669"/>
    <property type="project" value="UniProtKB-SubCell"/>
</dbReference>
<dbReference type="InterPro" id="IPR005352">
    <property type="entry name" value="Erg28"/>
</dbReference>
<evidence type="ECO:0000313" key="14">
    <source>
        <dbReference type="EMBL" id="KAH6897405.1"/>
    </source>
</evidence>
<comment type="similarity">
    <text evidence="2">Belongs to the ERG28 family.</text>
</comment>
<keyword evidence="11" id="KW-1207">Sterol metabolism</keyword>
<dbReference type="Proteomes" id="UP000777438">
    <property type="component" value="Unassembled WGS sequence"/>
</dbReference>
<comment type="caution">
    <text evidence="14">The sequence shown here is derived from an EMBL/GenBank/DDBJ whole genome shotgun (WGS) entry which is preliminary data.</text>
</comment>
<keyword evidence="12" id="KW-0753">Steroid metabolism</keyword>
<evidence type="ECO:0000256" key="12">
    <source>
        <dbReference type="ARBA" id="ARBA00023221"/>
    </source>
</evidence>
<keyword evidence="7 13" id="KW-1133">Transmembrane helix</keyword>
<organism evidence="14 15">
    <name type="scientific">Thelonectria olida</name>
    <dbReference type="NCBI Taxonomy" id="1576542"/>
    <lineage>
        <taxon>Eukaryota</taxon>
        <taxon>Fungi</taxon>
        <taxon>Dikarya</taxon>
        <taxon>Ascomycota</taxon>
        <taxon>Pezizomycotina</taxon>
        <taxon>Sordariomycetes</taxon>
        <taxon>Hypocreomycetidae</taxon>
        <taxon>Hypocreales</taxon>
        <taxon>Nectriaceae</taxon>
        <taxon>Thelonectria</taxon>
    </lineage>
</organism>
<feature type="transmembrane region" description="Helical" evidence="13">
    <location>
        <begin position="12"/>
        <end position="32"/>
    </location>
</feature>
<evidence type="ECO:0000256" key="2">
    <source>
        <dbReference type="ARBA" id="ARBA00005377"/>
    </source>
</evidence>
<evidence type="ECO:0000256" key="4">
    <source>
        <dbReference type="ARBA" id="ARBA00022692"/>
    </source>
</evidence>
<keyword evidence="3" id="KW-0444">Lipid biosynthesis</keyword>
<evidence type="ECO:0000256" key="7">
    <source>
        <dbReference type="ARBA" id="ARBA00022989"/>
    </source>
</evidence>
<evidence type="ECO:0000256" key="11">
    <source>
        <dbReference type="ARBA" id="ARBA00023166"/>
    </source>
</evidence>
<keyword evidence="5" id="KW-0256">Endoplasmic reticulum</keyword>
<comment type="subcellular location">
    <subcellularLocation>
        <location evidence="1">Endoplasmic reticulum membrane</location>
        <topology evidence="1">Multi-pass membrane protein</topology>
    </subcellularLocation>
</comment>
<reference evidence="14 15" key="1">
    <citation type="journal article" date="2021" name="Nat. Commun.">
        <title>Genetic determinants of endophytism in the Arabidopsis root mycobiome.</title>
        <authorList>
            <person name="Mesny F."/>
            <person name="Miyauchi S."/>
            <person name="Thiergart T."/>
            <person name="Pickel B."/>
            <person name="Atanasova L."/>
            <person name="Karlsson M."/>
            <person name="Huettel B."/>
            <person name="Barry K.W."/>
            <person name="Haridas S."/>
            <person name="Chen C."/>
            <person name="Bauer D."/>
            <person name="Andreopoulos W."/>
            <person name="Pangilinan J."/>
            <person name="LaButti K."/>
            <person name="Riley R."/>
            <person name="Lipzen A."/>
            <person name="Clum A."/>
            <person name="Drula E."/>
            <person name="Henrissat B."/>
            <person name="Kohler A."/>
            <person name="Grigoriev I.V."/>
            <person name="Martin F.M."/>
            <person name="Hacquard S."/>
        </authorList>
    </citation>
    <scope>NUCLEOTIDE SEQUENCE [LARGE SCALE GENOMIC DNA]</scope>
    <source>
        <strain evidence="14 15">MPI-CAGE-CH-0241</strain>
    </source>
</reference>
<proteinExistence type="inferred from homology"/>
<dbReference type="PANTHER" id="PTHR15451">
    <property type="entry name" value="ERGOSTEROL BIOSYNTHETIC PROTEIN 28-RELATED"/>
    <property type="match status" value="1"/>
</dbReference>
<dbReference type="AlphaFoldDB" id="A0A9P8WF20"/>
<protein>
    <submittedName>
        <fullName evidence="14">Ergosterol biosynthesis protein-like protein Erg28</fullName>
    </submittedName>
</protein>
<sequence length="123" mass="13258">MLSLPPSEGGYLPYFLLYAGGSAIIHSVVCYLSSAPTALVSFQGVAAPPPHGLTARVYGVKNVYTSLIRLYAAYHIRNAQLYDLAILTFVGVLGLYVPERFVYGTVRTKEALFPFVTAGLAIV</sequence>
<name>A0A9P8WF20_9HYPO</name>
<dbReference type="EMBL" id="JAGPYM010000003">
    <property type="protein sequence ID" value="KAH6897405.1"/>
    <property type="molecule type" value="Genomic_DNA"/>
</dbReference>
<dbReference type="OrthoDB" id="6485510at2759"/>
<keyword evidence="15" id="KW-1185">Reference proteome</keyword>
<dbReference type="Pfam" id="PF03694">
    <property type="entry name" value="Erg28"/>
    <property type="match status" value="1"/>
</dbReference>
<keyword evidence="10 13" id="KW-0472">Membrane</keyword>
<feature type="transmembrane region" description="Helical" evidence="13">
    <location>
        <begin position="79"/>
        <end position="97"/>
    </location>
</feature>
<gene>
    <name evidence="14" type="ORF">B0T10DRAFT_476765</name>
</gene>
<evidence type="ECO:0000256" key="8">
    <source>
        <dbReference type="ARBA" id="ARBA00023011"/>
    </source>
</evidence>
<evidence type="ECO:0000256" key="5">
    <source>
        <dbReference type="ARBA" id="ARBA00022824"/>
    </source>
</evidence>
<evidence type="ECO:0000256" key="3">
    <source>
        <dbReference type="ARBA" id="ARBA00022516"/>
    </source>
</evidence>
<keyword evidence="6" id="KW-0752">Steroid biosynthesis</keyword>
<dbReference type="GO" id="GO:0016126">
    <property type="term" value="P:sterol biosynthetic process"/>
    <property type="evidence" value="ECO:0007669"/>
    <property type="project" value="UniProtKB-KW"/>
</dbReference>
<evidence type="ECO:0000313" key="15">
    <source>
        <dbReference type="Proteomes" id="UP000777438"/>
    </source>
</evidence>
<evidence type="ECO:0000256" key="9">
    <source>
        <dbReference type="ARBA" id="ARBA00023098"/>
    </source>
</evidence>
<keyword evidence="9" id="KW-0443">Lipid metabolism</keyword>
<evidence type="ECO:0000256" key="6">
    <source>
        <dbReference type="ARBA" id="ARBA00022955"/>
    </source>
</evidence>
<accession>A0A9P8WF20</accession>
<dbReference type="GO" id="GO:0030674">
    <property type="term" value="F:protein-macromolecule adaptor activity"/>
    <property type="evidence" value="ECO:0007669"/>
    <property type="project" value="TreeGrafter"/>
</dbReference>
<dbReference type="PANTHER" id="PTHR15451:SF19">
    <property type="entry name" value="ERGOSTEROL BIOSYNTHETIC PROTEIN 28 HOMOLOG"/>
    <property type="match status" value="1"/>
</dbReference>
<keyword evidence="4 13" id="KW-0812">Transmembrane</keyword>
<evidence type="ECO:0000256" key="13">
    <source>
        <dbReference type="SAM" id="Phobius"/>
    </source>
</evidence>
<evidence type="ECO:0000256" key="10">
    <source>
        <dbReference type="ARBA" id="ARBA00023136"/>
    </source>
</evidence>